<dbReference type="Gene3D" id="3.30.950.10">
    <property type="entry name" value="Methyltransferase, Cobalt-precorrin-4 Transmethylase, Domain 2"/>
    <property type="match status" value="1"/>
</dbReference>
<dbReference type="GO" id="GO:0008276">
    <property type="term" value="F:protein methyltransferase activity"/>
    <property type="evidence" value="ECO:0007669"/>
    <property type="project" value="InterPro"/>
</dbReference>
<dbReference type="Gene3D" id="3.40.50.150">
    <property type="entry name" value="Vaccinia Virus protein VP39"/>
    <property type="match status" value="1"/>
</dbReference>
<proteinExistence type="predicted"/>
<reference evidence="8" key="1">
    <citation type="submission" date="2011-06" db="EMBL/GenBank/DDBJ databases">
        <authorList>
            <consortium name="US DOE Joint Genome Institute (JGI-PGF)"/>
            <person name="Lucas S."/>
            <person name="Han J."/>
            <person name="Lapidus A."/>
            <person name="Cheng J.-F."/>
            <person name="Goodwin L."/>
            <person name="Pitluck S."/>
            <person name="Peters L."/>
            <person name="Land M.L."/>
            <person name="Hauser L."/>
            <person name="Vogl K."/>
            <person name="Liu Z."/>
            <person name="Overmann J."/>
            <person name="Frigaard N.-U."/>
            <person name="Bryant D.A."/>
            <person name="Woyke T.J."/>
        </authorList>
    </citation>
    <scope>NUCLEOTIDE SEQUENCE [LARGE SCALE GENOMIC DNA]</scope>
    <source>
        <strain evidence="8">970</strain>
    </source>
</reference>
<dbReference type="STRING" id="631362.Thi970DRAFT_01397"/>
<dbReference type="EMBL" id="JH603169">
    <property type="protein sequence ID" value="EIC21208.1"/>
    <property type="molecule type" value="Genomic_DNA"/>
</dbReference>
<dbReference type="CDD" id="cd11644">
    <property type="entry name" value="Precorrin-6Y-MT"/>
    <property type="match status" value="1"/>
</dbReference>
<dbReference type="InterPro" id="IPR035996">
    <property type="entry name" value="4pyrrol_Methylase_sf"/>
</dbReference>
<dbReference type="InterPro" id="IPR014776">
    <property type="entry name" value="4pyrrole_Mease_sub2"/>
</dbReference>
<dbReference type="RefSeq" id="WP_009147794.1">
    <property type="nucleotide sequence ID" value="NZ_CP121471.1"/>
</dbReference>
<evidence type="ECO:0000256" key="2">
    <source>
        <dbReference type="ARBA" id="ARBA00022573"/>
    </source>
</evidence>
<keyword evidence="8" id="KW-1185">Reference proteome</keyword>
<dbReference type="InterPro" id="IPR014777">
    <property type="entry name" value="4pyrrole_Mease_sub1"/>
</dbReference>
<dbReference type="InterPro" id="IPR014008">
    <property type="entry name" value="Cbl_synth_MTase_CbiT"/>
</dbReference>
<comment type="pathway">
    <text evidence="1">Cofactor biosynthesis; adenosylcobalamin biosynthesis.</text>
</comment>
<dbReference type="InterPro" id="IPR029063">
    <property type="entry name" value="SAM-dependent_MTases_sf"/>
</dbReference>
<keyword evidence="5" id="KW-0949">S-adenosyl-L-methionine</keyword>
<evidence type="ECO:0000259" key="6">
    <source>
        <dbReference type="Pfam" id="PF00590"/>
    </source>
</evidence>
<dbReference type="NCBIfam" id="TIGR02467">
    <property type="entry name" value="CbiE"/>
    <property type="match status" value="1"/>
</dbReference>
<dbReference type="GO" id="GO:0032259">
    <property type="term" value="P:methylation"/>
    <property type="evidence" value="ECO:0007669"/>
    <property type="project" value="UniProtKB-KW"/>
</dbReference>
<gene>
    <name evidence="7" type="ORF">Thi970DRAFT_01397</name>
</gene>
<dbReference type="eggNOG" id="COG2242">
    <property type="taxonomic scope" value="Bacteria"/>
</dbReference>
<dbReference type="GO" id="GO:0009236">
    <property type="term" value="P:cobalamin biosynthetic process"/>
    <property type="evidence" value="ECO:0007669"/>
    <property type="project" value="UniProtKB-UniPathway"/>
</dbReference>
<evidence type="ECO:0000256" key="5">
    <source>
        <dbReference type="ARBA" id="ARBA00022691"/>
    </source>
</evidence>
<evidence type="ECO:0000256" key="3">
    <source>
        <dbReference type="ARBA" id="ARBA00022603"/>
    </source>
</evidence>
<organism evidence="7 8">
    <name type="scientific">Thiorhodovibrio frisius</name>
    <dbReference type="NCBI Taxonomy" id="631362"/>
    <lineage>
        <taxon>Bacteria</taxon>
        <taxon>Pseudomonadati</taxon>
        <taxon>Pseudomonadota</taxon>
        <taxon>Gammaproteobacteria</taxon>
        <taxon>Chromatiales</taxon>
        <taxon>Chromatiaceae</taxon>
        <taxon>Thiorhodovibrio</taxon>
    </lineage>
</organism>
<evidence type="ECO:0000256" key="1">
    <source>
        <dbReference type="ARBA" id="ARBA00004953"/>
    </source>
</evidence>
<dbReference type="InterPro" id="IPR050714">
    <property type="entry name" value="Cobalamin_biosynth_MTase"/>
</dbReference>
<dbReference type="Gene3D" id="3.40.1010.10">
    <property type="entry name" value="Cobalt-precorrin-4 Transmethylase, Domain 1"/>
    <property type="match status" value="1"/>
</dbReference>
<dbReference type="PIRSF" id="PIRSF036428">
    <property type="entry name" value="CobL"/>
    <property type="match status" value="1"/>
</dbReference>
<dbReference type="PANTHER" id="PTHR43182:SF1">
    <property type="entry name" value="COBALT-PRECORRIN-7 C(5)-METHYLTRANSFERASE"/>
    <property type="match status" value="1"/>
</dbReference>
<dbReference type="SUPFAM" id="SSF53790">
    <property type="entry name" value="Tetrapyrrole methylase"/>
    <property type="match status" value="1"/>
</dbReference>
<accession>H8Z035</accession>
<reference evidence="7 8" key="2">
    <citation type="submission" date="2011-11" db="EMBL/GenBank/DDBJ databases">
        <authorList>
            <consortium name="US DOE Joint Genome Institute"/>
            <person name="Lucas S."/>
            <person name="Han J."/>
            <person name="Lapidus A."/>
            <person name="Cheng J.-F."/>
            <person name="Goodwin L."/>
            <person name="Pitluck S."/>
            <person name="Peters L."/>
            <person name="Ovchinnikova G."/>
            <person name="Zhang X."/>
            <person name="Detter J.C."/>
            <person name="Han C."/>
            <person name="Tapia R."/>
            <person name="Land M."/>
            <person name="Hauser L."/>
            <person name="Kyrpides N."/>
            <person name="Ivanova N."/>
            <person name="Pagani I."/>
            <person name="Vogl K."/>
            <person name="Liu Z."/>
            <person name="Overmann J."/>
            <person name="Frigaard N.-U."/>
            <person name="Bryant D."/>
            <person name="Woyke T."/>
        </authorList>
    </citation>
    <scope>NUCLEOTIDE SEQUENCE [LARGE SCALE GENOMIC DNA]</scope>
    <source>
        <strain evidence="7 8">970</strain>
    </source>
</reference>
<evidence type="ECO:0000256" key="4">
    <source>
        <dbReference type="ARBA" id="ARBA00022679"/>
    </source>
</evidence>
<keyword evidence="3 7" id="KW-0489">Methyltransferase</keyword>
<dbReference type="InterPro" id="IPR012818">
    <property type="entry name" value="CbiE"/>
</dbReference>
<dbReference type="PANTHER" id="PTHR43182">
    <property type="entry name" value="COBALT-PRECORRIN-6B C(15)-METHYLTRANSFERASE (DECARBOXYLATING)"/>
    <property type="match status" value="1"/>
</dbReference>
<dbReference type="eggNOG" id="COG2241">
    <property type="taxonomic scope" value="Bacteria"/>
</dbReference>
<dbReference type="InterPro" id="IPR000878">
    <property type="entry name" value="4pyrrol_Mease"/>
</dbReference>
<dbReference type="AlphaFoldDB" id="H8Z035"/>
<dbReference type="SUPFAM" id="SSF53335">
    <property type="entry name" value="S-adenosyl-L-methionine-dependent methyltransferases"/>
    <property type="match status" value="1"/>
</dbReference>
<protein>
    <submittedName>
        <fullName evidence="7">Precorrin-6y C5,15-methyltransferase (Decarboxylating) subunit</fullName>
    </submittedName>
</protein>
<dbReference type="UniPathway" id="UPA00148"/>
<dbReference type="CDD" id="cd02440">
    <property type="entry name" value="AdoMet_MTases"/>
    <property type="match status" value="1"/>
</dbReference>
<evidence type="ECO:0000313" key="8">
    <source>
        <dbReference type="Proteomes" id="UP000002964"/>
    </source>
</evidence>
<sequence>MSDLPHKDSPSPWLTIIGIGEDGLAGLGEAACQALAQARVVFGGARHLALLPLKPEQTRHNWPSPFAATHERLLAYRGQPVVALASGDPMFHGVGATLAKWFDAAELRVLPAPSAVSLAAARLGWALHEVEVIPAHREPLESVALHLAPSAQLLVLSRDGDTPAQLAELLVAQGYGNSRMVRLERLGGPGERISQGQAVSWDHPSGAALNLVAVACCADASTPRLARRAGLPDSAFAHDGQLTKQDMRAIVLARLAPDHGELLWDVGAGCGSIGIEWLRAGTRCQTIAIESHPERCALIRANRARLGVPELKLIEGRAPAALAGLERPDAIFIGGGLTATGLVEHCWDALKPGGRLLATAVTLESELLLTTLYQHHGGELIRVALAQAGPLGGFQSWEPARPLTLLAITKPV</sequence>
<dbReference type="NCBIfam" id="TIGR02469">
    <property type="entry name" value="CbiT"/>
    <property type="match status" value="1"/>
</dbReference>
<name>H8Z035_9GAMM</name>
<keyword evidence="2" id="KW-0169">Cobalamin biosynthesis</keyword>
<dbReference type="Pfam" id="PF00590">
    <property type="entry name" value="TP_methylase"/>
    <property type="match status" value="1"/>
</dbReference>
<evidence type="ECO:0000313" key="7">
    <source>
        <dbReference type="EMBL" id="EIC21208.1"/>
    </source>
</evidence>
<dbReference type="Proteomes" id="UP000002964">
    <property type="component" value="Unassembled WGS sequence"/>
</dbReference>
<dbReference type="HOGENOM" id="CLU_031955_0_0_6"/>
<keyword evidence="4 7" id="KW-0808">Transferase</keyword>
<dbReference type="InterPro" id="IPR006365">
    <property type="entry name" value="Cbl_synth_CobL"/>
</dbReference>
<dbReference type="OrthoDB" id="9787825at2"/>
<feature type="domain" description="Tetrapyrrole methylase" evidence="6">
    <location>
        <begin position="14"/>
        <end position="196"/>
    </location>
</feature>